<evidence type="ECO:0000313" key="6">
    <source>
        <dbReference type="EMBL" id="PXY42444.1"/>
    </source>
</evidence>
<dbReference type="RefSeq" id="WP_110305413.1">
    <property type="nucleotide sequence ID" value="NZ_QJHK01000002.1"/>
</dbReference>
<dbReference type="PANTHER" id="PTHR34389">
    <property type="entry name" value="L-RHAMNOSE MUTAROTASE"/>
    <property type="match status" value="1"/>
</dbReference>
<keyword evidence="2" id="KW-0413">Isomerase</keyword>
<protein>
    <recommendedName>
        <fullName evidence="5">L-rhamnose mutarotase</fullName>
        <ecNumber evidence="5">5.1.3.32</ecNumber>
    </recommendedName>
</protein>
<dbReference type="GO" id="GO:0062192">
    <property type="term" value="F:L-rhamnose mutarotase activity"/>
    <property type="evidence" value="ECO:0007669"/>
    <property type="project" value="UniProtKB-UniRule"/>
</dbReference>
<dbReference type="EMBL" id="QJHK01000002">
    <property type="protein sequence ID" value="PXY42444.1"/>
    <property type="molecule type" value="Genomic_DNA"/>
</dbReference>
<keyword evidence="7" id="KW-1185">Reference proteome</keyword>
<dbReference type="GO" id="GO:0019301">
    <property type="term" value="P:rhamnose catabolic process"/>
    <property type="evidence" value="ECO:0007669"/>
    <property type="project" value="UniProtKB-UniRule"/>
</dbReference>
<dbReference type="AlphaFoldDB" id="A0A2V4C8B2"/>
<dbReference type="NCBIfam" id="TIGR02625">
    <property type="entry name" value="YiiL_rotase"/>
    <property type="match status" value="1"/>
</dbReference>
<keyword evidence="1" id="KW-0963">Cytoplasm</keyword>
<evidence type="ECO:0000256" key="4">
    <source>
        <dbReference type="ARBA" id="ARBA00023308"/>
    </source>
</evidence>
<gene>
    <name evidence="6" type="primary">rhaM</name>
    <name evidence="6" type="ORF">DMB65_03175</name>
</gene>
<evidence type="ECO:0000256" key="2">
    <source>
        <dbReference type="ARBA" id="ARBA00023235"/>
    </source>
</evidence>
<evidence type="ECO:0000256" key="3">
    <source>
        <dbReference type="ARBA" id="ARBA00023277"/>
    </source>
</evidence>
<dbReference type="GO" id="GO:0005737">
    <property type="term" value="C:cytoplasm"/>
    <property type="evidence" value="ECO:0007669"/>
    <property type="project" value="InterPro"/>
</dbReference>
<dbReference type="Proteomes" id="UP000247903">
    <property type="component" value="Unassembled WGS sequence"/>
</dbReference>
<proteinExistence type="inferred from homology"/>
<comment type="caution">
    <text evidence="6">The sequence shown here is derived from an EMBL/GenBank/DDBJ whole genome shotgun (WGS) entry which is preliminary data.</text>
</comment>
<evidence type="ECO:0000256" key="5">
    <source>
        <dbReference type="NCBIfam" id="TIGR02625"/>
    </source>
</evidence>
<name>A0A2V4C8B2_9FLAO</name>
<dbReference type="Gene3D" id="3.30.70.100">
    <property type="match status" value="1"/>
</dbReference>
<evidence type="ECO:0000313" key="7">
    <source>
        <dbReference type="Proteomes" id="UP000247903"/>
    </source>
</evidence>
<reference evidence="6 7" key="1">
    <citation type="submission" date="2018-05" db="EMBL/GenBank/DDBJ databases">
        <title>Flavobacterium sp. strain IMCC34759, incomplete genome.</title>
        <authorList>
            <person name="Joung Y."/>
            <person name="Cho J."/>
        </authorList>
    </citation>
    <scope>NUCLEOTIDE SEQUENCE [LARGE SCALE GENOMIC DNA]</scope>
    <source>
        <strain evidence="6 7">IMCC34759</strain>
    </source>
</reference>
<dbReference type="InterPro" id="IPR008000">
    <property type="entry name" value="Rham/fucose_mutarotase"/>
</dbReference>
<dbReference type="EC" id="5.1.3.32" evidence="5"/>
<accession>A0A2V4C8B2</accession>
<dbReference type="InterPro" id="IPR013448">
    <property type="entry name" value="L-rhamnose_mutarotase"/>
</dbReference>
<keyword evidence="3" id="KW-0119">Carbohydrate metabolism</keyword>
<keyword evidence="4" id="KW-0684">Rhamnose metabolism</keyword>
<dbReference type="OrthoDB" id="9799608at2"/>
<dbReference type="InterPro" id="IPR011008">
    <property type="entry name" value="Dimeric_a/b-barrel"/>
</dbReference>
<organism evidence="6 7">
    <name type="scientific">Flavobacterium cheongpyeongense</name>
    <dbReference type="NCBI Taxonomy" id="2212651"/>
    <lineage>
        <taxon>Bacteria</taxon>
        <taxon>Pseudomonadati</taxon>
        <taxon>Bacteroidota</taxon>
        <taxon>Flavobacteriia</taxon>
        <taxon>Flavobacteriales</taxon>
        <taxon>Flavobacteriaceae</taxon>
        <taxon>Flavobacterium</taxon>
    </lineage>
</organism>
<evidence type="ECO:0000256" key="1">
    <source>
        <dbReference type="ARBA" id="ARBA00022490"/>
    </source>
</evidence>
<sequence length="109" mass="12789">MTKKNTIRNAFKMKLKPGFEVEYKRRHDEIWPELASLLSETGIQDYSIFLDEETLILFAVQKISTDFDFELLPNHPIVKKWWAYMGDIMETNPDNSPIAVGLKEVFHLD</sequence>
<dbReference type="Pfam" id="PF05336">
    <property type="entry name" value="rhaM"/>
    <property type="match status" value="1"/>
</dbReference>
<dbReference type="HAMAP" id="MF_01663">
    <property type="entry name" value="L_rham_rotase"/>
    <property type="match status" value="1"/>
</dbReference>
<dbReference type="SUPFAM" id="SSF54909">
    <property type="entry name" value="Dimeric alpha+beta barrel"/>
    <property type="match status" value="1"/>
</dbReference>
<dbReference type="PANTHER" id="PTHR34389:SF2">
    <property type="entry name" value="L-RHAMNOSE MUTAROTASE"/>
    <property type="match status" value="1"/>
</dbReference>